<evidence type="ECO:0008006" key="3">
    <source>
        <dbReference type="Google" id="ProtNLM"/>
    </source>
</evidence>
<dbReference type="SUPFAM" id="SSF160424">
    <property type="entry name" value="BH3703-like"/>
    <property type="match status" value="1"/>
</dbReference>
<reference evidence="2" key="1">
    <citation type="journal article" date="2019" name="Int. J. Syst. Evol. Microbiol.">
        <title>The Global Catalogue of Microorganisms (GCM) 10K type strain sequencing project: providing services to taxonomists for standard genome sequencing and annotation.</title>
        <authorList>
            <consortium name="The Broad Institute Genomics Platform"/>
            <consortium name="The Broad Institute Genome Sequencing Center for Infectious Disease"/>
            <person name="Wu L."/>
            <person name="Ma J."/>
        </authorList>
    </citation>
    <scope>NUCLEOTIDE SEQUENCE [LARGE SCALE GENOMIC DNA]</scope>
    <source>
        <strain evidence="2">IBRC-M 10906</strain>
    </source>
</reference>
<organism evidence="1 2">
    <name type="scientific">Prauserella oleivorans</name>
    <dbReference type="NCBI Taxonomy" id="1478153"/>
    <lineage>
        <taxon>Bacteria</taxon>
        <taxon>Bacillati</taxon>
        <taxon>Actinomycetota</taxon>
        <taxon>Actinomycetes</taxon>
        <taxon>Pseudonocardiales</taxon>
        <taxon>Pseudonocardiaceae</taxon>
        <taxon>Prauserella</taxon>
    </lineage>
</organism>
<dbReference type="Proteomes" id="UP001597478">
    <property type="component" value="Unassembled WGS sequence"/>
</dbReference>
<gene>
    <name evidence="1" type="ORF">ACFS2C_14450</name>
</gene>
<dbReference type="RefSeq" id="WP_377392299.1">
    <property type="nucleotide sequence ID" value="NZ_JBHSAN010000028.1"/>
</dbReference>
<protein>
    <recommendedName>
        <fullName evidence="3">Polyketide cyclase</fullName>
    </recommendedName>
</protein>
<proteinExistence type="predicted"/>
<keyword evidence="2" id="KW-1185">Reference proteome</keyword>
<dbReference type="EMBL" id="JBHUOF010000019">
    <property type="protein sequence ID" value="MFD2800595.1"/>
    <property type="molecule type" value="Genomic_DNA"/>
</dbReference>
<comment type="caution">
    <text evidence="1">The sequence shown here is derived from an EMBL/GenBank/DDBJ whole genome shotgun (WGS) entry which is preliminary data.</text>
</comment>
<evidence type="ECO:0000313" key="1">
    <source>
        <dbReference type="EMBL" id="MFD2800595.1"/>
    </source>
</evidence>
<sequence length="149" mass="17080">MTSAMPMSPAEQNELLGEITTILVRDLPPGWQRLVMDYLNVGRHVNVAAGVRMADGSTRRVSPPKETARLFSRLRQGMYVEGRGSWYSLELIVDPPARFSVRYNWDEEPRFRSEPAPEQFAVDQERYPRADENMPEWFRRRLAAAGPAS</sequence>
<accession>A0ABW5WAK6</accession>
<name>A0ABW5WAK6_9PSEU</name>
<evidence type="ECO:0000313" key="2">
    <source>
        <dbReference type="Proteomes" id="UP001597478"/>
    </source>
</evidence>
<dbReference type="InterPro" id="IPR036170">
    <property type="entry name" value="YezG-like_sf"/>
</dbReference>